<dbReference type="EMBL" id="MT211885">
    <property type="protein sequence ID" value="QJF58489.1"/>
    <property type="molecule type" value="Genomic_DNA"/>
</dbReference>
<dbReference type="Pfam" id="PF00072">
    <property type="entry name" value="Response_reg"/>
    <property type="match status" value="1"/>
</dbReference>
<dbReference type="PROSITE" id="PS50043">
    <property type="entry name" value="HTH_LUXR_2"/>
    <property type="match status" value="1"/>
</dbReference>
<dbReference type="InterPro" id="IPR016032">
    <property type="entry name" value="Sig_transdc_resp-reg_C-effctor"/>
</dbReference>
<feature type="modified residue" description="4-aspartylphosphate" evidence="3">
    <location>
        <position position="91"/>
    </location>
</feature>
<keyword evidence="1 3" id="KW-0597">Phosphoprotein</keyword>
<keyword evidence="6" id="KW-0934">Plastid</keyword>
<evidence type="ECO:0000259" key="5">
    <source>
        <dbReference type="PROSITE" id="PS50110"/>
    </source>
</evidence>
<dbReference type="EMBL" id="MT211886">
    <property type="protein sequence ID" value="QJF58688.1"/>
    <property type="molecule type" value="Genomic_DNA"/>
</dbReference>
<dbReference type="SUPFAM" id="SSF52172">
    <property type="entry name" value="CheY-like"/>
    <property type="match status" value="1"/>
</dbReference>
<dbReference type="CDD" id="cd06170">
    <property type="entry name" value="LuxR_C_like"/>
    <property type="match status" value="1"/>
</dbReference>
<dbReference type="EMBL" id="MT211884">
    <property type="protein sequence ID" value="QJF58290.1"/>
    <property type="molecule type" value="Genomic_DNA"/>
</dbReference>
<dbReference type="InterPro" id="IPR036388">
    <property type="entry name" value="WH-like_DNA-bd_sf"/>
</dbReference>
<name>A0A6M3WAS9_COROI</name>
<dbReference type="InterPro" id="IPR011006">
    <property type="entry name" value="CheY-like_superfamily"/>
</dbReference>
<protein>
    <recommendedName>
        <fullName evidence="7">TctD transcriptional regulator</fullName>
    </recommendedName>
</protein>
<dbReference type="SMART" id="SM00448">
    <property type="entry name" value="REC"/>
    <property type="match status" value="1"/>
</dbReference>
<dbReference type="GO" id="GO:0006355">
    <property type="term" value="P:regulation of DNA-templated transcription"/>
    <property type="evidence" value="ECO:0007669"/>
    <property type="project" value="InterPro"/>
</dbReference>
<evidence type="ECO:0000259" key="4">
    <source>
        <dbReference type="PROSITE" id="PS50043"/>
    </source>
</evidence>
<keyword evidence="6" id="KW-0150">Chloroplast</keyword>
<geneLocation type="chloroplast" evidence="6"/>
<reference evidence="6" key="1">
    <citation type="submission" date="2020-03" db="EMBL/GenBank/DDBJ databases">
        <title>Mitochondrial and Plastid genome variability of Corallina officinalis (Corallinales, Rhodophyta).</title>
        <authorList>
            <person name="Yesson C."/>
            <person name="Bian X."/>
            <person name="Williamson C."/>
            <person name="Briscoe A.G."/>
            <person name="Brodie J."/>
        </authorList>
    </citation>
    <scope>NUCLEOTIDE SEQUENCE</scope>
</reference>
<dbReference type="EMBL" id="MT211887">
    <property type="protein sequence ID" value="QJF58887.1"/>
    <property type="molecule type" value="Genomic_DNA"/>
</dbReference>
<evidence type="ECO:0000313" key="6">
    <source>
        <dbReference type="EMBL" id="QJF58688.1"/>
    </source>
</evidence>
<dbReference type="PROSITE" id="PS00622">
    <property type="entry name" value="HTH_LUXR_1"/>
    <property type="match status" value="1"/>
</dbReference>
<dbReference type="SUPFAM" id="SSF46894">
    <property type="entry name" value="C-terminal effector domain of the bipartite response regulators"/>
    <property type="match status" value="1"/>
</dbReference>
<dbReference type="PROSITE" id="PS50110">
    <property type="entry name" value="RESPONSE_REGULATORY"/>
    <property type="match status" value="1"/>
</dbReference>
<dbReference type="Gene3D" id="3.40.50.2300">
    <property type="match status" value="1"/>
</dbReference>
<dbReference type="PRINTS" id="PR00038">
    <property type="entry name" value="HTHLUXR"/>
</dbReference>
<dbReference type="Gene3D" id="1.10.10.10">
    <property type="entry name" value="Winged helix-like DNA-binding domain superfamily/Winged helix DNA-binding domain"/>
    <property type="match status" value="1"/>
</dbReference>
<dbReference type="PANTHER" id="PTHR43547">
    <property type="entry name" value="TWO-COMPONENT HISTIDINE KINASE"/>
    <property type="match status" value="1"/>
</dbReference>
<dbReference type="PANTHER" id="PTHR43547:SF2">
    <property type="entry name" value="HYBRID SIGNAL TRANSDUCTION HISTIDINE KINASE C"/>
    <property type="match status" value="1"/>
</dbReference>
<dbReference type="GO" id="GO:0003677">
    <property type="term" value="F:DNA binding"/>
    <property type="evidence" value="ECO:0007669"/>
    <property type="project" value="UniProtKB-KW"/>
</dbReference>
<evidence type="ECO:0000256" key="1">
    <source>
        <dbReference type="ARBA" id="ARBA00022553"/>
    </source>
</evidence>
<evidence type="ECO:0000256" key="3">
    <source>
        <dbReference type="PROSITE-ProRule" id="PRU00169"/>
    </source>
</evidence>
<evidence type="ECO:0000256" key="2">
    <source>
        <dbReference type="ARBA" id="ARBA00023125"/>
    </source>
</evidence>
<dbReference type="AlphaFoldDB" id="A0A6M3WAS9"/>
<dbReference type="InterPro" id="IPR000792">
    <property type="entry name" value="Tscrpt_reg_LuxR_C"/>
</dbReference>
<keyword evidence="2" id="KW-0238">DNA-binding</keyword>
<feature type="domain" description="Response regulatory" evidence="5">
    <location>
        <begin position="42"/>
        <end position="158"/>
    </location>
</feature>
<dbReference type="Pfam" id="PF00196">
    <property type="entry name" value="GerE"/>
    <property type="match status" value="1"/>
</dbReference>
<dbReference type="InterPro" id="IPR001789">
    <property type="entry name" value="Sig_transdc_resp-reg_receiver"/>
</dbReference>
<dbReference type="GO" id="GO:0000155">
    <property type="term" value="F:phosphorelay sensor kinase activity"/>
    <property type="evidence" value="ECO:0007669"/>
    <property type="project" value="TreeGrafter"/>
</dbReference>
<feature type="domain" description="HTH luxR-type" evidence="4">
    <location>
        <begin position="180"/>
        <end position="245"/>
    </location>
</feature>
<proteinExistence type="predicted"/>
<dbReference type="SMART" id="SM00421">
    <property type="entry name" value="HTH_LUXR"/>
    <property type="match status" value="1"/>
</dbReference>
<organism evidence="6">
    <name type="scientific">Corallina officinalis</name>
    <name type="common">Coral seaweed</name>
    <dbReference type="NCBI Taxonomy" id="35170"/>
    <lineage>
        <taxon>Eukaryota</taxon>
        <taxon>Rhodophyta</taxon>
        <taxon>Florideophyceae</taxon>
        <taxon>Corallinophycidae</taxon>
        <taxon>Corallinales</taxon>
        <taxon>Corallinaceae</taxon>
        <taxon>Corallinoideae</taxon>
        <taxon>Corallina</taxon>
    </lineage>
</organism>
<sequence>MIQSFLSRMYILKGMLWYSKYSIHVMYIAFIFYSDSNHMYKQILLVDDDICLAYAIQSYVSSKDRQIFIVDDSNAALQLLQLYAFDLVISDIMMPNMNGYKFLSKLRLDNRLLNIPFIFLTAKGMTDDRIKGYNLGCNAYLTKPFHPSELLSLINNLLNERMSLKDSISSENSIFIEDVNYTDLSDLTAREVSILKLLVKGMMNKEIASILNLSKRNVEKYVSRLLAKTNTRNRTELAQLPLSVLLRANDGTRTRE</sequence>
<evidence type="ECO:0008006" key="7">
    <source>
        <dbReference type="Google" id="ProtNLM"/>
    </source>
</evidence>
<accession>A0A6M3WAS9</accession>